<dbReference type="InterPro" id="IPR028156">
    <property type="entry name" value="RIP"/>
</dbReference>
<dbReference type="InterPro" id="IPR028158">
    <property type="entry name" value="RPA_interact_N_dom"/>
</dbReference>
<evidence type="ECO:0000259" key="6">
    <source>
        <dbReference type="Pfam" id="PF14766"/>
    </source>
</evidence>
<gene>
    <name evidence="9" type="primary">LOC115416605</name>
</gene>
<evidence type="ECO:0000256" key="1">
    <source>
        <dbReference type="ARBA" id="ARBA00004123"/>
    </source>
</evidence>
<evidence type="ECO:0000256" key="4">
    <source>
        <dbReference type="ARBA" id="ARBA00022833"/>
    </source>
</evidence>
<evidence type="ECO:0000256" key="3">
    <source>
        <dbReference type="ARBA" id="ARBA00022771"/>
    </source>
</evidence>
<dbReference type="FunCoup" id="A0A673BVH7">
    <property type="interactions" value="549"/>
</dbReference>
<evidence type="ECO:0000256" key="5">
    <source>
        <dbReference type="ARBA" id="ARBA00023242"/>
    </source>
</evidence>
<reference evidence="9" key="1">
    <citation type="submission" date="2025-08" db="UniProtKB">
        <authorList>
            <consortium name="Ensembl"/>
        </authorList>
    </citation>
    <scope>IDENTIFICATION</scope>
</reference>
<accession>A0A673BVH7</accession>
<reference evidence="9" key="2">
    <citation type="submission" date="2025-09" db="UniProtKB">
        <authorList>
            <consortium name="Ensembl"/>
        </authorList>
    </citation>
    <scope>IDENTIFICATION</scope>
</reference>
<dbReference type="Pfam" id="PF14767">
    <property type="entry name" value="RPA_interact_M"/>
    <property type="match status" value="1"/>
</dbReference>
<dbReference type="Proteomes" id="UP000472271">
    <property type="component" value="Unassembled WGS sequence"/>
</dbReference>
<keyword evidence="2" id="KW-0479">Metal-binding</keyword>
<keyword evidence="4" id="KW-0862">Zinc</keyword>
<sequence length="241" mass="27307">MDGLQKHRSLYKGTNPPWKETYRKRCVNRLQNSRSRLLEQYRRTGLSPQCSTSGASVIIQEVMEEEWSALRSEAQERASLWGSEAQERASFWGSEDTAQVFGVMEQFDEVSGLEDIHQELLSHEMSIIAEYEQNIQLEQQYVSSVVDEMEELHVICPVCHRNNLSFNSSFISCCCGLNIYTKTVTVTPQFLQSLLQSSLSEHLLQSPQCPHSPVFSLTPNTDTPPTLMSSCTACDFLSVVL</sequence>
<keyword evidence="3" id="KW-0863">Zinc-finger</keyword>
<dbReference type="AlphaFoldDB" id="A0A673BVH7"/>
<dbReference type="GO" id="GO:0006606">
    <property type="term" value="P:protein import into nucleus"/>
    <property type="evidence" value="ECO:0007669"/>
    <property type="project" value="TreeGrafter"/>
</dbReference>
<dbReference type="Ensembl" id="ENSSORT00005045288.1">
    <property type="protein sequence ID" value="ENSSORP00005044168.1"/>
    <property type="gene ID" value="ENSSORG00005020358.1"/>
</dbReference>
<proteinExistence type="predicted"/>
<dbReference type="PANTHER" id="PTHR31742:SF1">
    <property type="entry name" value="RPA-INTERACTING PROTEIN"/>
    <property type="match status" value="1"/>
</dbReference>
<feature type="domain" description="RPA-interacting protein C-terminal" evidence="8">
    <location>
        <begin position="155"/>
        <end position="238"/>
    </location>
</feature>
<feature type="domain" description="RPA-interacting protein central" evidence="7">
    <location>
        <begin position="58"/>
        <end position="146"/>
    </location>
</feature>
<dbReference type="GeneID" id="115416605"/>
<name>A0A673BVH7_9TELE</name>
<dbReference type="InterPro" id="IPR028159">
    <property type="entry name" value="RPA_interact_C_dom"/>
</dbReference>
<evidence type="ECO:0000256" key="2">
    <source>
        <dbReference type="ARBA" id="ARBA00022723"/>
    </source>
</evidence>
<dbReference type="RefSeq" id="XP_029986285.1">
    <property type="nucleotide sequence ID" value="XM_030130425.1"/>
</dbReference>
<organism evidence="9 10">
    <name type="scientific">Sphaeramia orbicularis</name>
    <name type="common">orbiculate cardinalfish</name>
    <dbReference type="NCBI Taxonomy" id="375764"/>
    <lineage>
        <taxon>Eukaryota</taxon>
        <taxon>Metazoa</taxon>
        <taxon>Chordata</taxon>
        <taxon>Craniata</taxon>
        <taxon>Vertebrata</taxon>
        <taxon>Euteleostomi</taxon>
        <taxon>Actinopterygii</taxon>
        <taxon>Neopterygii</taxon>
        <taxon>Teleostei</taxon>
        <taxon>Neoteleostei</taxon>
        <taxon>Acanthomorphata</taxon>
        <taxon>Gobiaria</taxon>
        <taxon>Kurtiformes</taxon>
        <taxon>Apogonoidei</taxon>
        <taxon>Apogonidae</taxon>
        <taxon>Apogoninae</taxon>
        <taxon>Sphaeramia</taxon>
    </lineage>
</organism>
<protein>
    <submittedName>
        <fullName evidence="9">RPA-interacting protein A-like</fullName>
    </submittedName>
</protein>
<evidence type="ECO:0000259" key="7">
    <source>
        <dbReference type="Pfam" id="PF14767"/>
    </source>
</evidence>
<keyword evidence="10" id="KW-1185">Reference proteome</keyword>
<evidence type="ECO:0000259" key="8">
    <source>
        <dbReference type="Pfam" id="PF14768"/>
    </source>
</evidence>
<dbReference type="PANTHER" id="PTHR31742">
    <property type="entry name" value="RPA-INTERACTING PROTEIN RPAIN"/>
    <property type="match status" value="1"/>
</dbReference>
<feature type="domain" description="RPA-interacting protein N-terminal" evidence="6">
    <location>
        <begin position="7"/>
        <end position="43"/>
    </location>
</feature>
<comment type="subcellular location">
    <subcellularLocation>
        <location evidence="1">Nucleus</location>
    </subcellularLocation>
</comment>
<dbReference type="GO" id="GO:0008270">
    <property type="term" value="F:zinc ion binding"/>
    <property type="evidence" value="ECO:0007669"/>
    <property type="project" value="UniProtKB-KW"/>
</dbReference>
<evidence type="ECO:0000313" key="10">
    <source>
        <dbReference type="Proteomes" id="UP000472271"/>
    </source>
</evidence>
<evidence type="ECO:0000313" key="9">
    <source>
        <dbReference type="Ensembl" id="ENSSORP00005044168.1"/>
    </source>
</evidence>
<dbReference type="GO" id="GO:0016605">
    <property type="term" value="C:PML body"/>
    <property type="evidence" value="ECO:0007669"/>
    <property type="project" value="TreeGrafter"/>
</dbReference>
<dbReference type="InterPro" id="IPR028155">
    <property type="entry name" value="RPA_interact_central"/>
</dbReference>
<keyword evidence="5" id="KW-0539">Nucleus</keyword>
<dbReference type="InParanoid" id="A0A673BVH7"/>
<dbReference type="Pfam" id="PF14766">
    <property type="entry name" value="RPA_interact_N"/>
    <property type="match status" value="1"/>
</dbReference>
<dbReference type="Pfam" id="PF14768">
    <property type="entry name" value="RPA_interact_C"/>
    <property type="match status" value="1"/>
</dbReference>